<protein>
    <submittedName>
        <fullName evidence="2">Leucine-rich repeat-containing protein 71</fullName>
    </submittedName>
</protein>
<feature type="region of interest" description="Disordered" evidence="1">
    <location>
        <begin position="1"/>
        <end position="27"/>
    </location>
</feature>
<accession>A0A4Z2FR12</accession>
<evidence type="ECO:0000313" key="2">
    <source>
        <dbReference type="EMBL" id="TNN43588.1"/>
    </source>
</evidence>
<dbReference type="EMBL" id="SRLO01000957">
    <property type="protein sequence ID" value="TNN43588.1"/>
    <property type="molecule type" value="Genomic_DNA"/>
</dbReference>
<organism evidence="2 3">
    <name type="scientific">Liparis tanakae</name>
    <name type="common">Tanaka's snailfish</name>
    <dbReference type="NCBI Taxonomy" id="230148"/>
    <lineage>
        <taxon>Eukaryota</taxon>
        <taxon>Metazoa</taxon>
        <taxon>Chordata</taxon>
        <taxon>Craniata</taxon>
        <taxon>Vertebrata</taxon>
        <taxon>Euteleostomi</taxon>
        <taxon>Actinopterygii</taxon>
        <taxon>Neopterygii</taxon>
        <taxon>Teleostei</taxon>
        <taxon>Neoteleostei</taxon>
        <taxon>Acanthomorphata</taxon>
        <taxon>Eupercaria</taxon>
        <taxon>Perciformes</taxon>
        <taxon>Cottioidei</taxon>
        <taxon>Cottales</taxon>
        <taxon>Liparidae</taxon>
        <taxon>Liparis</taxon>
    </lineage>
</organism>
<dbReference type="SUPFAM" id="SSF52047">
    <property type="entry name" value="RNI-like"/>
    <property type="match status" value="1"/>
</dbReference>
<dbReference type="PANTHER" id="PTHR46984">
    <property type="entry name" value="LEUCINE-RICH REPEAT-CONTAINING PROTEIN 71"/>
    <property type="match status" value="1"/>
</dbReference>
<dbReference type="SMART" id="SM00368">
    <property type="entry name" value="LRR_RI"/>
    <property type="match status" value="4"/>
</dbReference>
<dbReference type="OrthoDB" id="120976at2759"/>
<sequence>MSRERRKERADKAHAEDEASKSADEYQCSGDVEADFPALCALLDVKDIPTVITRRPASPTTDTEGDPEDSSESKSNAATPWSTPCLQVELENEDPLSAKKLKISGWKVDEQIARVIQKMFPSLSKLQSLQCWQAGLTDRMVVSLMDTVSLCSNLRAVTLEGNHLPERSYHLLLSEDSVLTHLSLRNNRMGDEGARLIGSALSTTKSANKNLLSLNLAFNSIGDAGARHIAQGLRYNRGLLVLSLGNNHIGDSGAAHLSAETSKKDEKPAATKENPKSKKKSSDIKTQSKSGKHGGQEKPQNAPEVPESRFLKRFKDRSSPALTEPGESVEILNPLLDQPVQYRDGELFLPGNETLASLDLAGNRITKKSLPLFLTSLEMQAEGGGLLRLCLQRNRFPPDCEYNVKITELMTLRDPLKKKSF</sequence>
<evidence type="ECO:0000313" key="3">
    <source>
        <dbReference type="Proteomes" id="UP000314294"/>
    </source>
</evidence>
<name>A0A4Z2FR12_9TELE</name>
<feature type="compositionally biased region" description="Polar residues" evidence="1">
    <location>
        <begin position="73"/>
        <end position="83"/>
    </location>
</feature>
<dbReference type="InterPro" id="IPR032675">
    <property type="entry name" value="LRR_dom_sf"/>
</dbReference>
<reference evidence="2 3" key="1">
    <citation type="submission" date="2019-03" db="EMBL/GenBank/DDBJ databases">
        <title>First draft genome of Liparis tanakae, snailfish: a comprehensive survey of snailfish specific genes.</title>
        <authorList>
            <person name="Kim W."/>
            <person name="Song I."/>
            <person name="Jeong J.-H."/>
            <person name="Kim D."/>
            <person name="Kim S."/>
            <person name="Ryu S."/>
            <person name="Song J.Y."/>
            <person name="Lee S.K."/>
        </authorList>
    </citation>
    <scope>NUCLEOTIDE SEQUENCE [LARGE SCALE GENOMIC DNA]</scope>
    <source>
        <tissue evidence="2">Muscle</tissue>
    </source>
</reference>
<feature type="region of interest" description="Disordered" evidence="1">
    <location>
        <begin position="53"/>
        <end position="83"/>
    </location>
</feature>
<proteinExistence type="predicted"/>
<dbReference type="Proteomes" id="UP000314294">
    <property type="component" value="Unassembled WGS sequence"/>
</dbReference>
<dbReference type="AlphaFoldDB" id="A0A4Z2FR12"/>
<dbReference type="Pfam" id="PF13516">
    <property type="entry name" value="LRR_6"/>
    <property type="match status" value="4"/>
</dbReference>
<feature type="compositionally biased region" description="Basic and acidic residues" evidence="1">
    <location>
        <begin position="261"/>
        <end position="283"/>
    </location>
</feature>
<dbReference type="Gene3D" id="3.80.10.10">
    <property type="entry name" value="Ribonuclease Inhibitor"/>
    <property type="match status" value="1"/>
</dbReference>
<comment type="caution">
    <text evidence="2">The sequence shown here is derived from an EMBL/GenBank/DDBJ whole genome shotgun (WGS) entry which is preliminary data.</text>
</comment>
<feature type="compositionally biased region" description="Basic and acidic residues" evidence="1">
    <location>
        <begin position="1"/>
        <end position="24"/>
    </location>
</feature>
<keyword evidence="3" id="KW-1185">Reference proteome</keyword>
<feature type="region of interest" description="Disordered" evidence="1">
    <location>
        <begin position="256"/>
        <end position="309"/>
    </location>
</feature>
<dbReference type="PANTHER" id="PTHR46984:SF1">
    <property type="entry name" value="LEUCINE-RICH REPEAT-CONTAINING PROTEIN 71"/>
    <property type="match status" value="1"/>
</dbReference>
<gene>
    <name evidence="2" type="primary">LRRC71</name>
    <name evidence="2" type="ORF">EYF80_046206</name>
</gene>
<evidence type="ECO:0000256" key="1">
    <source>
        <dbReference type="SAM" id="MobiDB-lite"/>
    </source>
</evidence>
<dbReference type="InterPro" id="IPR053040">
    <property type="entry name" value="LRR-containing_protein_71"/>
</dbReference>
<dbReference type="InterPro" id="IPR001611">
    <property type="entry name" value="Leu-rich_rpt"/>
</dbReference>